<evidence type="ECO:0000313" key="4">
    <source>
        <dbReference type="Proteomes" id="UP000435112"/>
    </source>
</evidence>
<dbReference type="AlphaFoldDB" id="A0A6A3JQQ5"/>
<dbReference type="Proteomes" id="UP000429607">
    <property type="component" value="Unassembled WGS sequence"/>
</dbReference>
<proteinExistence type="predicted"/>
<evidence type="ECO:0000313" key="2">
    <source>
        <dbReference type="EMBL" id="KAE9024262.1"/>
    </source>
</evidence>
<organism evidence="1 4">
    <name type="scientific">Phytophthora rubi</name>
    <dbReference type="NCBI Taxonomy" id="129364"/>
    <lineage>
        <taxon>Eukaryota</taxon>
        <taxon>Sar</taxon>
        <taxon>Stramenopiles</taxon>
        <taxon>Oomycota</taxon>
        <taxon>Peronosporomycetes</taxon>
        <taxon>Peronosporales</taxon>
        <taxon>Peronosporaceae</taxon>
        <taxon>Phytophthora</taxon>
    </lineage>
</organism>
<reference evidence="3 4" key="1">
    <citation type="submission" date="2018-09" db="EMBL/GenBank/DDBJ databases">
        <title>Genomic investigation of the strawberry pathogen Phytophthora fragariae indicates pathogenicity is determined by transcriptional variation in three key races.</title>
        <authorList>
            <person name="Adams T.M."/>
            <person name="Armitage A.D."/>
            <person name="Sobczyk M.K."/>
            <person name="Bates H.J."/>
            <person name="Dunwell J.M."/>
            <person name="Nellist C.F."/>
            <person name="Harrison R.J."/>
        </authorList>
    </citation>
    <scope>NUCLEOTIDE SEQUENCE [LARGE SCALE GENOMIC DNA]</scope>
    <source>
        <strain evidence="2 3">SCRP249</strain>
        <strain evidence="1 4">SCRP324</strain>
    </source>
</reference>
<dbReference type="Proteomes" id="UP000435112">
    <property type="component" value="Unassembled WGS sequence"/>
</dbReference>
<dbReference type="EMBL" id="QXFV01000837">
    <property type="protein sequence ID" value="KAE9024262.1"/>
    <property type="molecule type" value="Genomic_DNA"/>
</dbReference>
<accession>A0A6A3JQQ5</accession>
<protein>
    <submittedName>
        <fullName evidence="1">Uncharacterized protein</fullName>
    </submittedName>
</protein>
<gene>
    <name evidence="2" type="ORF">PR001_g12716</name>
    <name evidence="1" type="ORF">PR002_g20082</name>
</gene>
<evidence type="ECO:0000313" key="1">
    <source>
        <dbReference type="EMBL" id="KAE8993953.1"/>
    </source>
</evidence>
<dbReference type="OrthoDB" id="10514409at2759"/>
<dbReference type="EMBL" id="QXFU01001880">
    <property type="protein sequence ID" value="KAE8993953.1"/>
    <property type="molecule type" value="Genomic_DNA"/>
</dbReference>
<evidence type="ECO:0000313" key="3">
    <source>
        <dbReference type="Proteomes" id="UP000429607"/>
    </source>
</evidence>
<comment type="caution">
    <text evidence="1">The sequence shown here is derived from an EMBL/GenBank/DDBJ whole genome shotgun (WGS) entry which is preliminary data.</text>
</comment>
<name>A0A6A3JQQ5_9STRA</name>
<sequence>MPQPLSLAPSLSAMSSASVVESDTLPCLLLHHDTLEPAILITYPVTDLRSFG</sequence>